<name>A0A8S9FED7_BRACR</name>
<comment type="caution">
    <text evidence="1">The sequence shown here is derived from an EMBL/GenBank/DDBJ whole genome shotgun (WGS) entry which is preliminary data.</text>
</comment>
<sequence>MSEESGSTPDEISLLFPLGLELSLWIRSSKDDLLHSPVTKSEAVPSLDGVSWVGGSWCLGLTSDHCFSFVFGGEAGSFESASFSGTAVEFGTDVLGTTVPGFSETCSSFSVSASFVGSGSAKAISGVTGLLTGVMVVVSCCSSFVVSGSASIAITGTSEGRSAAALPVGESKEASVGGIFGKEVETFVDLLPFGGDLCFGPFLLPIGDRALTEEDIRRLRRRRAAASGDTEAQSISRFLYRPLVDKIFRDRLSPSGNVTTFHYYVLNSDLLRDYPIPSTGKQSIHLFASHTLIFQKDWAPKAIPDDAEPHSKEKINELVYNGSLEKSICYLRDMDDEDNQMEHEYIVSQMSLIVLCTRKLIGSQTDNVSADQRESLAMSVERLCLEIEPESRKTMMETEDFGVSALQDLSRHSHSKVCFMVLYLNTFGHLFSESSLYSISGFEVTPSNNNFKISDSPFSIRCVSSGDGNQLIQ</sequence>
<protein>
    <submittedName>
        <fullName evidence="1">Uncharacterized protein</fullName>
    </submittedName>
</protein>
<proteinExistence type="predicted"/>
<dbReference type="AlphaFoldDB" id="A0A8S9FED7"/>
<reference evidence="1" key="1">
    <citation type="submission" date="2019-12" db="EMBL/GenBank/DDBJ databases">
        <title>Genome sequencing and annotation of Brassica cretica.</title>
        <authorList>
            <person name="Studholme D.J."/>
            <person name="Sarris P.F."/>
        </authorList>
    </citation>
    <scope>NUCLEOTIDE SEQUENCE</scope>
    <source>
        <strain evidence="1">PFS-102/07</strain>
        <tissue evidence="1">Leaf</tissue>
    </source>
</reference>
<organism evidence="1">
    <name type="scientific">Brassica cretica</name>
    <name type="common">Mustard</name>
    <dbReference type="NCBI Taxonomy" id="69181"/>
    <lineage>
        <taxon>Eukaryota</taxon>
        <taxon>Viridiplantae</taxon>
        <taxon>Streptophyta</taxon>
        <taxon>Embryophyta</taxon>
        <taxon>Tracheophyta</taxon>
        <taxon>Spermatophyta</taxon>
        <taxon>Magnoliopsida</taxon>
        <taxon>eudicotyledons</taxon>
        <taxon>Gunneridae</taxon>
        <taxon>Pentapetalae</taxon>
        <taxon>rosids</taxon>
        <taxon>malvids</taxon>
        <taxon>Brassicales</taxon>
        <taxon>Brassicaceae</taxon>
        <taxon>Brassiceae</taxon>
        <taxon>Brassica</taxon>
    </lineage>
</organism>
<dbReference type="EMBL" id="QGKY02002305">
    <property type="protein sequence ID" value="KAF2531910.1"/>
    <property type="molecule type" value="Genomic_DNA"/>
</dbReference>
<evidence type="ECO:0000313" key="1">
    <source>
        <dbReference type="EMBL" id="KAF2531910.1"/>
    </source>
</evidence>
<gene>
    <name evidence="1" type="ORF">F2Q70_00029780</name>
</gene>
<accession>A0A8S9FED7</accession>